<name>A0A812NK21_9DINO</name>
<dbReference type="EMBL" id="CAJNDS010002002">
    <property type="protein sequence ID" value="CAE7296104.1"/>
    <property type="molecule type" value="Genomic_DNA"/>
</dbReference>
<accession>A0A812NK21</accession>
<evidence type="ECO:0000313" key="2">
    <source>
        <dbReference type="Proteomes" id="UP000604046"/>
    </source>
</evidence>
<dbReference type="OrthoDB" id="419269at2759"/>
<keyword evidence="2" id="KW-1185">Reference proteome</keyword>
<comment type="caution">
    <text evidence="1">The sequence shown here is derived from an EMBL/GenBank/DDBJ whole genome shotgun (WGS) entry which is preliminary data.</text>
</comment>
<organism evidence="1 2">
    <name type="scientific">Symbiodinium natans</name>
    <dbReference type="NCBI Taxonomy" id="878477"/>
    <lineage>
        <taxon>Eukaryota</taxon>
        <taxon>Sar</taxon>
        <taxon>Alveolata</taxon>
        <taxon>Dinophyceae</taxon>
        <taxon>Suessiales</taxon>
        <taxon>Symbiodiniaceae</taxon>
        <taxon>Symbiodinium</taxon>
    </lineage>
</organism>
<proteinExistence type="predicted"/>
<gene>
    <name evidence="1" type="ORF">SNAT2548_LOCUS15593</name>
</gene>
<reference evidence="1" key="1">
    <citation type="submission" date="2021-02" db="EMBL/GenBank/DDBJ databases">
        <authorList>
            <person name="Dougan E. K."/>
            <person name="Rhodes N."/>
            <person name="Thang M."/>
            <person name="Chan C."/>
        </authorList>
    </citation>
    <scope>NUCLEOTIDE SEQUENCE</scope>
</reference>
<dbReference type="Proteomes" id="UP000604046">
    <property type="component" value="Unassembled WGS sequence"/>
</dbReference>
<protein>
    <submittedName>
        <fullName evidence="1">Uncharacterized protein</fullName>
    </submittedName>
</protein>
<sequence length="642" mass="70400">MPQSFCTPAWPNLARVAGQTGPPAIPAVVRRPAAPNASQAMYISGSYHFVQGPVPHQLPWTLPTAPPAAPAGPGSTATRLSHGGEFEEGDEVQKVLQIEQISVASGVLGQEVEQSFSLVLEQLGLAFKQNQVFKQTEGSWQITDEFDHKLKQRQKLFEDLRTNPDMDCGTKLHDTDYMRKLLKVAQSTSDRKRRASAIMGVKPWSNEMKAFEVDFVVSGPMDGCEAMEIPIQLARIGDPPAVAWTEIQTLCKNGALIEVTAQPWQQHKPESCTWKWLVEAQTCKFPSGQSLYFFNGFDGAKLAKHRQRIHVFWYNRKQLLSFPTSLEHLRRSLCCMTTCEAVCFAFRASVFNSCRQIEDLRGENEDLKQRQRQGLFDSRKSSQSLLTRQHLRLRESSATRGIVDLQVCCQFMFAALLNGCNWHELVARLLCEDRHTEHVLALLEGAGQNMLSGEELVADFSQGSQGLAKTDLGVESIVDDLHGGGAVGPVVGGVKEVGLSRYHVDWLVRLGLPQLPEHGILDVAGNLPCSRRRFVGTAPVPGLSQPLRVLVLEESLPQFGQMVLSVGLQGSHKLPCAAPGQDVVRGAVSNERLALVELATGRTAAGDVVIELPGSGELPVGASQEHGLQAVVPQGQKLRALR</sequence>
<dbReference type="AlphaFoldDB" id="A0A812NK21"/>
<evidence type="ECO:0000313" key="1">
    <source>
        <dbReference type="EMBL" id="CAE7296104.1"/>
    </source>
</evidence>